<reference evidence="3" key="1">
    <citation type="journal article" date="2020" name="FEMS Microbiol. Lett.">
        <title>Screening for texturing Leuconostoc and genomics behind polysaccharide production.</title>
        <authorList>
            <person name="Poulsen V.K."/>
            <person name="Koza A."/>
            <person name="Al-Nakeeb K."/>
            <person name="Oeregaard G."/>
        </authorList>
    </citation>
    <scope>NUCLEOTIDE SEQUENCE</scope>
    <source>
        <strain evidence="3">Ln1</strain>
    </source>
</reference>
<dbReference type="PANTHER" id="PTHR12526:SF630">
    <property type="entry name" value="GLYCOSYLTRANSFERASE"/>
    <property type="match status" value="1"/>
</dbReference>
<sequence length="402" mass="45565">MINMKNISKKIKILYLHAGAELYGADKILLELLTNINKTEFEPTVILPNNGPLIAKIKDKNINVQVLPYPIVRRKFFTPFGILKYIFEYIKYGFILAKFVKKNSIDIVHINTTAVLEGAFIKVATGIPIVWHVHEIILSPKIMFKFFSLMIQTFSNQIVAVSEATRKRLLQSKTVKQRKIKTIYNGIESTTVISLDKKMVATTLKNKLSIPQNNKVVGMIGRINSWKGQEDFVKSLEVVFSKNKSTHAVIVGGVFSGEEYRLQNLKDVVSQSEYSDQIHIVDFSSNVSDFYALFDIFVLPSTRPDPFPTVVLEAMANKLPIVSYNHGGVTEMIEDRVSGRLVDVQNTNLLGKAVSNLLEDEVIATTFGNEAYKRQQKLFSINQFITNFEKVYKTEVQNESKD</sequence>
<feature type="domain" description="Glycosyltransferase subfamily 4-like N-terminal" evidence="2">
    <location>
        <begin position="24"/>
        <end position="188"/>
    </location>
</feature>
<dbReference type="PANTHER" id="PTHR12526">
    <property type="entry name" value="GLYCOSYLTRANSFERASE"/>
    <property type="match status" value="1"/>
</dbReference>
<evidence type="ECO:0000313" key="3">
    <source>
        <dbReference type="EMBL" id="QOW37953.1"/>
    </source>
</evidence>
<protein>
    <submittedName>
        <fullName evidence="3">GT</fullName>
    </submittedName>
</protein>
<dbReference type="InterPro" id="IPR001296">
    <property type="entry name" value="Glyco_trans_1"/>
</dbReference>
<feature type="domain" description="Glycosyl transferase family 1" evidence="1">
    <location>
        <begin position="203"/>
        <end position="374"/>
    </location>
</feature>
<dbReference type="Pfam" id="PF00534">
    <property type="entry name" value="Glycos_transf_1"/>
    <property type="match status" value="1"/>
</dbReference>
<evidence type="ECO:0000259" key="2">
    <source>
        <dbReference type="Pfam" id="PF13439"/>
    </source>
</evidence>
<dbReference type="SUPFAM" id="SSF53756">
    <property type="entry name" value="UDP-Glycosyltransferase/glycogen phosphorylase"/>
    <property type="match status" value="1"/>
</dbReference>
<accession>A0A7S6VG27</accession>
<dbReference type="InterPro" id="IPR028098">
    <property type="entry name" value="Glyco_trans_4-like_N"/>
</dbReference>
<organism evidence="3">
    <name type="scientific">Leuconostoc mesenteroides</name>
    <dbReference type="NCBI Taxonomy" id="1245"/>
    <lineage>
        <taxon>Bacteria</taxon>
        <taxon>Bacillati</taxon>
        <taxon>Bacillota</taxon>
        <taxon>Bacilli</taxon>
        <taxon>Lactobacillales</taxon>
        <taxon>Lactobacillaceae</taxon>
        <taxon>Leuconostoc</taxon>
    </lineage>
</organism>
<evidence type="ECO:0000259" key="1">
    <source>
        <dbReference type="Pfam" id="PF00534"/>
    </source>
</evidence>
<proteinExistence type="predicted"/>
<dbReference type="Gene3D" id="3.40.50.2000">
    <property type="entry name" value="Glycogen Phosphorylase B"/>
    <property type="match status" value="2"/>
</dbReference>
<dbReference type="AlphaFoldDB" id="A0A7S6VG27"/>
<dbReference type="CDD" id="cd03801">
    <property type="entry name" value="GT4_PimA-like"/>
    <property type="match status" value="1"/>
</dbReference>
<dbReference type="EMBL" id="MT799691">
    <property type="protein sequence ID" value="QOW37953.1"/>
    <property type="molecule type" value="Genomic_DNA"/>
</dbReference>
<name>A0A7S6VG27_LEUME</name>
<dbReference type="Pfam" id="PF13439">
    <property type="entry name" value="Glyco_transf_4"/>
    <property type="match status" value="1"/>
</dbReference>
<dbReference type="GO" id="GO:0016757">
    <property type="term" value="F:glycosyltransferase activity"/>
    <property type="evidence" value="ECO:0007669"/>
    <property type="project" value="InterPro"/>
</dbReference>